<reference evidence="2" key="2">
    <citation type="submission" date="2020-03" db="EMBL/GenBank/DDBJ databases">
        <title>Walnut 2.0.</title>
        <authorList>
            <person name="Marrano A."/>
            <person name="Britton M."/>
            <person name="Zimin A.V."/>
            <person name="Zaini P.A."/>
            <person name="Workman R."/>
            <person name="Puiu D."/>
            <person name="Bianco L."/>
            <person name="Allen B.J."/>
            <person name="Troggio M."/>
            <person name="Leslie C.A."/>
            <person name="Timp W."/>
            <person name="Dendekar A."/>
            <person name="Salzberg S.L."/>
            <person name="Neale D.B."/>
        </authorList>
    </citation>
    <scope>NUCLEOTIDE SEQUENCE</scope>
    <source>
        <tissue evidence="2">Leaves</tissue>
    </source>
</reference>
<comment type="caution">
    <text evidence="2">The sequence shown here is derived from an EMBL/GenBank/DDBJ whole genome shotgun (WGS) entry which is preliminary data.</text>
</comment>
<gene>
    <name evidence="2" type="ORF">F2P56_015921</name>
</gene>
<dbReference type="AlphaFoldDB" id="A0A833XGJ2"/>
<dbReference type="EMBL" id="LIHL02000007">
    <property type="protein sequence ID" value="KAF5465959.1"/>
    <property type="molecule type" value="Genomic_DNA"/>
</dbReference>
<dbReference type="PANTHER" id="PTHR47074:SF48">
    <property type="entry name" value="POLYNUCLEOTIDYL TRANSFERASE, RIBONUCLEASE H-LIKE SUPERFAMILY PROTEIN"/>
    <property type="match status" value="1"/>
</dbReference>
<name>A0A833XGJ2_JUGRE</name>
<accession>A0A833XGJ2</accession>
<reference evidence="2" key="1">
    <citation type="submission" date="2015-10" db="EMBL/GenBank/DDBJ databases">
        <authorList>
            <person name="Martinez-Garcia P.J."/>
            <person name="Crepeau M.W."/>
            <person name="Puiu D."/>
            <person name="Gonzalez-Ibeas D."/>
            <person name="Whalen J."/>
            <person name="Stevens K."/>
            <person name="Paul R."/>
            <person name="Butterfield T."/>
            <person name="Britton M."/>
            <person name="Reagan R."/>
            <person name="Chakraborty S."/>
            <person name="Walawage S.L."/>
            <person name="Vasquez-Gross H.A."/>
            <person name="Cardeno C."/>
            <person name="Famula R."/>
            <person name="Pratt K."/>
            <person name="Kuruganti S."/>
            <person name="Aradhya M.K."/>
            <person name="Leslie C.A."/>
            <person name="Dandekar A.M."/>
            <person name="Salzberg S.L."/>
            <person name="Wegrzyn J.L."/>
            <person name="Langley C.H."/>
            <person name="Neale D.B."/>
        </authorList>
    </citation>
    <scope>NUCLEOTIDE SEQUENCE</scope>
    <source>
        <tissue evidence="2">Leaves</tissue>
    </source>
</reference>
<sequence>MESESILHALWSCPSVQDVWAACSRRLQKMKVSFTSFKEVVEYVLSNCEEEDAEELACTTYKVWKRRNTFVFEEKYEDPSRVILSASILLKEFKEATDSKPTGVHSSPLDTNTWRLPPMNVYKANWDASVDRANSKVGIGVIVRNWEGRVIATLRAPRKLIPDPKLAKSVAALRAVLLCKHIGISKLILEGDALSVVKDLTSETLDWSSTGLIIQEVKDELKSLSLGSVFFISRQSNCIAHCLAKDALKLSEESISMEGIPPCIQHMF</sequence>
<dbReference type="InterPro" id="IPR012337">
    <property type="entry name" value="RNaseH-like_sf"/>
</dbReference>
<dbReference type="Pfam" id="PF13456">
    <property type="entry name" value="RVT_3"/>
    <property type="match status" value="1"/>
</dbReference>
<evidence type="ECO:0000313" key="2">
    <source>
        <dbReference type="EMBL" id="KAF5465959.1"/>
    </source>
</evidence>
<organism evidence="2 3">
    <name type="scientific">Juglans regia</name>
    <name type="common">English walnut</name>
    <dbReference type="NCBI Taxonomy" id="51240"/>
    <lineage>
        <taxon>Eukaryota</taxon>
        <taxon>Viridiplantae</taxon>
        <taxon>Streptophyta</taxon>
        <taxon>Embryophyta</taxon>
        <taxon>Tracheophyta</taxon>
        <taxon>Spermatophyta</taxon>
        <taxon>Magnoliopsida</taxon>
        <taxon>eudicotyledons</taxon>
        <taxon>Gunneridae</taxon>
        <taxon>Pentapetalae</taxon>
        <taxon>rosids</taxon>
        <taxon>fabids</taxon>
        <taxon>Fagales</taxon>
        <taxon>Juglandaceae</taxon>
        <taxon>Juglans</taxon>
    </lineage>
</organism>
<proteinExistence type="predicted"/>
<dbReference type="Proteomes" id="UP000619265">
    <property type="component" value="Unassembled WGS sequence"/>
</dbReference>
<feature type="domain" description="RNase H type-1" evidence="1">
    <location>
        <begin position="125"/>
        <end position="247"/>
    </location>
</feature>
<dbReference type="GO" id="GO:0004523">
    <property type="term" value="F:RNA-DNA hybrid ribonuclease activity"/>
    <property type="evidence" value="ECO:0007669"/>
    <property type="project" value="InterPro"/>
</dbReference>
<dbReference type="SUPFAM" id="SSF53098">
    <property type="entry name" value="Ribonuclease H-like"/>
    <property type="match status" value="1"/>
</dbReference>
<dbReference type="InterPro" id="IPR002156">
    <property type="entry name" value="RNaseH_domain"/>
</dbReference>
<dbReference type="InterPro" id="IPR044730">
    <property type="entry name" value="RNase_H-like_dom_plant"/>
</dbReference>
<dbReference type="InterPro" id="IPR036397">
    <property type="entry name" value="RNaseH_sf"/>
</dbReference>
<evidence type="ECO:0000259" key="1">
    <source>
        <dbReference type="Pfam" id="PF13456"/>
    </source>
</evidence>
<dbReference type="Gene3D" id="3.30.420.10">
    <property type="entry name" value="Ribonuclease H-like superfamily/Ribonuclease H"/>
    <property type="match status" value="1"/>
</dbReference>
<evidence type="ECO:0000313" key="3">
    <source>
        <dbReference type="Proteomes" id="UP000619265"/>
    </source>
</evidence>
<dbReference type="Gramene" id="Jr07_23410_p1">
    <property type="protein sequence ID" value="cds.Jr07_23410_p1"/>
    <property type="gene ID" value="Jr07_23410"/>
</dbReference>
<dbReference type="InterPro" id="IPR052929">
    <property type="entry name" value="RNase_H-like_EbsB-rel"/>
</dbReference>
<dbReference type="GO" id="GO:0003676">
    <property type="term" value="F:nucleic acid binding"/>
    <property type="evidence" value="ECO:0007669"/>
    <property type="project" value="InterPro"/>
</dbReference>
<protein>
    <recommendedName>
        <fullName evidence="1">RNase H type-1 domain-containing protein</fullName>
    </recommendedName>
</protein>
<dbReference type="PANTHER" id="PTHR47074">
    <property type="entry name" value="BNAC02G40300D PROTEIN"/>
    <property type="match status" value="1"/>
</dbReference>
<dbReference type="CDD" id="cd06222">
    <property type="entry name" value="RNase_H_like"/>
    <property type="match status" value="1"/>
</dbReference>